<dbReference type="Pfam" id="PF09912">
    <property type="entry name" value="DUF2141"/>
    <property type="match status" value="1"/>
</dbReference>
<dbReference type="EMBL" id="JACIJF010000006">
    <property type="protein sequence ID" value="MBB5711073.1"/>
    <property type="molecule type" value="Genomic_DNA"/>
</dbReference>
<gene>
    <name evidence="1" type="ORF">FHT02_002314</name>
</gene>
<proteinExistence type="predicted"/>
<keyword evidence="2" id="KW-1185">Reference proteome</keyword>
<reference evidence="1 2" key="1">
    <citation type="submission" date="2020-08" db="EMBL/GenBank/DDBJ databases">
        <title>Genomic Encyclopedia of Type Strains, Phase IV (KMG-IV): sequencing the most valuable type-strain genomes for metagenomic binning, comparative biology and taxonomic classification.</title>
        <authorList>
            <person name="Goeker M."/>
        </authorList>
    </citation>
    <scope>NUCLEOTIDE SEQUENCE [LARGE SCALE GENOMIC DNA]</scope>
    <source>
        <strain evidence="1 2">DSM 26736</strain>
    </source>
</reference>
<organism evidence="1 2">
    <name type="scientific">Sphingomonas xinjiangensis</name>
    <dbReference type="NCBI Taxonomy" id="643568"/>
    <lineage>
        <taxon>Bacteria</taxon>
        <taxon>Pseudomonadati</taxon>
        <taxon>Pseudomonadota</taxon>
        <taxon>Alphaproteobacteria</taxon>
        <taxon>Sphingomonadales</taxon>
        <taxon>Sphingomonadaceae</taxon>
        <taxon>Sphingomonas</taxon>
    </lineage>
</organism>
<evidence type="ECO:0000313" key="2">
    <source>
        <dbReference type="Proteomes" id="UP000527143"/>
    </source>
</evidence>
<comment type="caution">
    <text evidence="1">The sequence shown here is derived from an EMBL/GenBank/DDBJ whole genome shotgun (WGS) entry which is preliminary data.</text>
</comment>
<sequence>MAAACLVLLPGVTPVGQLDVDFVGLRSNKGMLRVCVTRRPASFPSCRDDPQAIKRNVPATAGSTRFVALPTGDYAVAVIHDANGNAKLDTMLGIPREGFGFSRNPAIRFGPPAFSSAQFPVTTGAEIQQIRIRYLL</sequence>
<dbReference type="RefSeq" id="WP_184087585.1">
    <property type="nucleotide sequence ID" value="NZ_JACIJF010000006.1"/>
</dbReference>
<accession>A0A840YR04</accession>
<evidence type="ECO:0000313" key="1">
    <source>
        <dbReference type="EMBL" id="MBB5711073.1"/>
    </source>
</evidence>
<protein>
    <submittedName>
        <fullName evidence="1">Uncharacterized protein (DUF2141 family)</fullName>
    </submittedName>
</protein>
<dbReference type="InterPro" id="IPR018673">
    <property type="entry name" value="DUF2141"/>
</dbReference>
<dbReference type="Proteomes" id="UP000527143">
    <property type="component" value="Unassembled WGS sequence"/>
</dbReference>
<name>A0A840YR04_9SPHN</name>
<dbReference type="AlphaFoldDB" id="A0A840YR04"/>